<dbReference type="EMBL" id="JAAIYO010000006">
    <property type="protein sequence ID" value="MBE4750854.1"/>
    <property type="molecule type" value="Genomic_DNA"/>
</dbReference>
<dbReference type="RefSeq" id="WP_193428039.1">
    <property type="nucleotide sequence ID" value="NZ_CBCSIP010000068.1"/>
</dbReference>
<name>A0ABR9PSK8_9BACT</name>
<organism evidence="1 2">
    <name type="scientific">Corallococcus soli</name>
    <dbReference type="NCBI Taxonomy" id="2710757"/>
    <lineage>
        <taxon>Bacteria</taxon>
        <taxon>Pseudomonadati</taxon>
        <taxon>Myxococcota</taxon>
        <taxon>Myxococcia</taxon>
        <taxon>Myxococcales</taxon>
        <taxon>Cystobacterineae</taxon>
        <taxon>Myxococcaceae</taxon>
        <taxon>Corallococcus</taxon>
    </lineage>
</organism>
<reference evidence="1 2" key="1">
    <citation type="submission" date="2020-02" db="EMBL/GenBank/DDBJ databases">
        <authorList>
            <person name="Babadi Z.K."/>
            <person name="Risdian C."/>
            <person name="Ebrahimipour G.H."/>
            <person name="Wink J."/>
        </authorList>
    </citation>
    <scope>NUCLEOTIDE SEQUENCE [LARGE SCALE GENOMIC DNA]</scope>
    <source>
        <strain evidence="1 2">ZKHCc1 1396</strain>
    </source>
</reference>
<protein>
    <recommendedName>
        <fullName evidence="3">Lipoprotein</fullName>
    </recommendedName>
</protein>
<comment type="caution">
    <text evidence="1">The sequence shown here is derived from an EMBL/GenBank/DDBJ whole genome shotgun (WGS) entry which is preliminary data.</text>
</comment>
<evidence type="ECO:0008006" key="3">
    <source>
        <dbReference type="Google" id="ProtNLM"/>
    </source>
</evidence>
<evidence type="ECO:0000313" key="2">
    <source>
        <dbReference type="Proteomes" id="UP001516472"/>
    </source>
</evidence>
<keyword evidence="2" id="KW-1185">Reference proteome</keyword>
<gene>
    <name evidence="1" type="ORF">G4177_22040</name>
</gene>
<dbReference type="Proteomes" id="UP001516472">
    <property type="component" value="Unassembled WGS sequence"/>
</dbReference>
<proteinExistence type="predicted"/>
<sequence length="264" mass="27917">MSKLRHVLFALSMPAVLWGCGPEDLPSELSEPTAAVVMEDASATTAGQEQELTATGEYTWSQGKVATPLGATTGQACFLTRVGGDFEGGGERVDIYASGGSWYLSGASAQSGIHGASRCAPAVDGYSVQYEWTQASSYPTYMGTATGRVCFLTGLAGKLNGGGEWVHAYVEGGSWYLSGNTNQTSLRARARCINVDSYENEVAWNQGNSAALLGAVTNRSCALTYVKGKFEGSGEYVRTFQSNGYWYLGGNSSQVSVSGRSRCF</sequence>
<accession>A0ABR9PSK8</accession>
<evidence type="ECO:0000313" key="1">
    <source>
        <dbReference type="EMBL" id="MBE4750854.1"/>
    </source>
</evidence>